<accession>A0A9P8T692</accession>
<dbReference type="Proteomes" id="UP000788993">
    <property type="component" value="Unassembled WGS sequence"/>
</dbReference>
<dbReference type="EMBL" id="JAEUBD010001062">
    <property type="protein sequence ID" value="KAH3667576.1"/>
    <property type="molecule type" value="Genomic_DNA"/>
</dbReference>
<keyword evidence="2" id="KW-1185">Reference proteome</keyword>
<dbReference type="AlphaFoldDB" id="A0A9P8T692"/>
<protein>
    <submittedName>
        <fullName evidence="1">Uncharacterized protein</fullName>
    </submittedName>
</protein>
<reference evidence="1" key="1">
    <citation type="journal article" date="2021" name="Open Biol.">
        <title>Shared evolutionary footprints suggest mitochondrial oxidative damage underlies multiple complex I losses in fungi.</title>
        <authorList>
            <person name="Schikora-Tamarit M.A."/>
            <person name="Marcet-Houben M."/>
            <person name="Nosek J."/>
            <person name="Gabaldon T."/>
        </authorList>
    </citation>
    <scope>NUCLEOTIDE SEQUENCE</scope>
    <source>
        <strain evidence="1">NCAIM Y.01608</strain>
    </source>
</reference>
<reference evidence="1" key="2">
    <citation type="submission" date="2021-01" db="EMBL/GenBank/DDBJ databases">
        <authorList>
            <person name="Schikora-Tamarit M.A."/>
        </authorList>
    </citation>
    <scope>NUCLEOTIDE SEQUENCE</scope>
    <source>
        <strain evidence="1">NCAIM Y.01608</strain>
    </source>
</reference>
<gene>
    <name evidence="1" type="ORF">OGATHE_003099</name>
</gene>
<evidence type="ECO:0000313" key="1">
    <source>
        <dbReference type="EMBL" id="KAH3667576.1"/>
    </source>
</evidence>
<proteinExistence type="predicted"/>
<evidence type="ECO:0000313" key="2">
    <source>
        <dbReference type="Proteomes" id="UP000788993"/>
    </source>
</evidence>
<organism evidence="1 2">
    <name type="scientific">Ogataea polymorpha</name>
    <dbReference type="NCBI Taxonomy" id="460523"/>
    <lineage>
        <taxon>Eukaryota</taxon>
        <taxon>Fungi</taxon>
        <taxon>Dikarya</taxon>
        <taxon>Ascomycota</taxon>
        <taxon>Saccharomycotina</taxon>
        <taxon>Pichiomycetes</taxon>
        <taxon>Pichiales</taxon>
        <taxon>Pichiaceae</taxon>
        <taxon>Ogataea</taxon>
    </lineage>
</organism>
<comment type="caution">
    <text evidence="1">The sequence shown here is derived from an EMBL/GenBank/DDBJ whole genome shotgun (WGS) entry which is preliminary data.</text>
</comment>
<name>A0A9P8T692_9ASCO</name>
<sequence>MPFSMPARIIDDVHTISVSLTVKSSSFDVLVSVITTDGRIHTGGAGRYRHRYISGRPPLDGSIPSSSQSLVSTCLNKFSTFRGLRSSKHRLKNFSRSGFSSNRSSKSSSHCNFSSAPFLPTHLNVSWMILSAAGPAPAAAFLTTPFNAPHRRHRRCFLAWSSSFLRIFMRRRLSRPGRLRSFKNCRLLASSSSTAEQVLQIV</sequence>